<comment type="caution">
    <text evidence="3">The sequence shown here is derived from an EMBL/GenBank/DDBJ whole genome shotgun (WGS) entry which is preliminary data.</text>
</comment>
<dbReference type="AlphaFoldDB" id="A0A6L2LN25"/>
<reference evidence="3" key="1">
    <citation type="journal article" date="2019" name="Sci. Rep.">
        <title>Draft genome of Tanacetum cinerariifolium, the natural source of mosquito coil.</title>
        <authorList>
            <person name="Yamashiro T."/>
            <person name="Shiraishi A."/>
            <person name="Satake H."/>
            <person name="Nakayama K."/>
        </authorList>
    </citation>
    <scope>NUCLEOTIDE SEQUENCE</scope>
</reference>
<keyword evidence="2" id="KW-0812">Transmembrane</keyword>
<feature type="transmembrane region" description="Helical" evidence="2">
    <location>
        <begin position="352"/>
        <end position="373"/>
    </location>
</feature>
<accession>A0A6L2LN25</accession>
<evidence type="ECO:0000313" key="3">
    <source>
        <dbReference type="EMBL" id="GEU63216.1"/>
    </source>
</evidence>
<dbReference type="GO" id="GO:0003964">
    <property type="term" value="F:RNA-directed DNA polymerase activity"/>
    <property type="evidence" value="ECO:0007669"/>
    <property type="project" value="UniProtKB-KW"/>
</dbReference>
<feature type="compositionally biased region" description="Polar residues" evidence="1">
    <location>
        <begin position="576"/>
        <end position="597"/>
    </location>
</feature>
<keyword evidence="2" id="KW-1133">Transmembrane helix</keyword>
<sequence length="856" mass="96229">MVNTFRRAPGGGVGEEQLSFLLSHMDGLILTNIHDRWIWSLEATSEFSVKSVRKLIDDSILPKEEGVTRWVKVMPIKINVFAWRLTQDDLKDLIVKYNIPRDLHPWMPSEDFVMSGLLTLDALGFIILGPLRLNKVVNFEVLCRSLQIKSSVTLFRVFQTLCKQGIRVSAIDDLKLPVGFYNQDDVRRLSVHVVKLKDMPEGVSVLSVMGIHDFFRRKLRYIRNFIMISDLPYNGSLSIAPHAAADVVILDPSLEDLAAGTPSAKVMDKAEASKKQKASISGVASSHVAKRTWYSMAQSSKSTTQPNLFATNSNKESDDEEDACVEIPLVTHIKSATVIQTKRNQSGAIPGLLLVTSPLFKIFLVMLFIRSFFPFFPGPYYATYPGGGIAGSSEFTREEWDAPHQPTLTVLTKEVFKELVVCKTVVDQFPTPGKMVHNEALIDDQLTIKMSVLHCLMMSHRGELLARYWGLLKSHHDYAQSVDSRLKRLQERCDAFQALESQSLVRKFLASDEFSRVQDEFIFFAASAEFECGLSVDQTQEELAAVLNKDSDHAAHPLSVILQLKPEKLARPGEQDSGNIDKTQSKATPNESSSQKTDLGGGPRCQEDIGDTTDQTRGKKLEKNNRSRTHKLKRLYKVGFTARVESSDEESLGEDASKQERIEAIDQDEDITLVNDQDDAEMFDVNDLGGEDVFVAEQEVVSTAATIITTKELNLAQALEALKTLKPKKKRKFFAAKRAGEKRKKPLIQAHQKKITCTYLKNMKGCTLKQLKSFEFDKIQEMFDKAFKRANTFEDFRAELVQEKEKRAGEALIQESTNKQKVEDDKETADLKQLMEIIPDKEEVAIDAIPLAVKSL</sequence>
<name>A0A6L2LN25_TANCI</name>
<organism evidence="3">
    <name type="scientific">Tanacetum cinerariifolium</name>
    <name type="common">Dalmatian daisy</name>
    <name type="synonym">Chrysanthemum cinerariifolium</name>
    <dbReference type="NCBI Taxonomy" id="118510"/>
    <lineage>
        <taxon>Eukaryota</taxon>
        <taxon>Viridiplantae</taxon>
        <taxon>Streptophyta</taxon>
        <taxon>Embryophyta</taxon>
        <taxon>Tracheophyta</taxon>
        <taxon>Spermatophyta</taxon>
        <taxon>Magnoliopsida</taxon>
        <taxon>eudicotyledons</taxon>
        <taxon>Gunneridae</taxon>
        <taxon>Pentapetalae</taxon>
        <taxon>asterids</taxon>
        <taxon>campanulids</taxon>
        <taxon>Asterales</taxon>
        <taxon>Asteraceae</taxon>
        <taxon>Asteroideae</taxon>
        <taxon>Anthemideae</taxon>
        <taxon>Anthemidinae</taxon>
        <taxon>Tanacetum</taxon>
    </lineage>
</organism>
<keyword evidence="2" id="KW-0472">Membrane</keyword>
<dbReference type="EMBL" id="BKCJ010004809">
    <property type="protein sequence ID" value="GEU63216.1"/>
    <property type="molecule type" value="Genomic_DNA"/>
</dbReference>
<keyword evidence="3" id="KW-0695">RNA-directed DNA polymerase</keyword>
<keyword evidence="3" id="KW-0808">Transferase</keyword>
<evidence type="ECO:0000256" key="1">
    <source>
        <dbReference type="SAM" id="MobiDB-lite"/>
    </source>
</evidence>
<protein>
    <submittedName>
        <fullName evidence="3">RNA-directed DNA polymerase, eukaryota</fullName>
    </submittedName>
</protein>
<evidence type="ECO:0000256" key="2">
    <source>
        <dbReference type="SAM" id="Phobius"/>
    </source>
</evidence>
<proteinExistence type="predicted"/>
<gene>
    <name evidence="3" type="ORF">Tci_035194</name>
</gene>
<keyword evidence="3" id="KW-0548">Nucleotidyltransferase</keyword>
<feature type="compositionally biased region" description="Basic and acidic residues" evidence="1">
    <location>
        <begin position="565"/>
        <end position="574"/>
    </location>
</feature>
<feature type="compositionally biased region" description="Basic and acidic residues" evidence="1">
    <location>
        <begin position="614"/>
        <end position="625"/>
    </location>
</feature>
<feature type="region of interest" description="Disordered" evidence="1">
    <location>
        <begin position="565"/>
        <end position="626"/>
    </location>
</feature>